<reference evidence="2" key="2">
    <citation type="journal article" date="2024" name="Plant">
        <title>Genomic evolution and insights into agronomic trait innovations of Sesamum species.</title>
        <authorList>
            <person name="Miao H."/>
            <person name="Wang L."/>
            <person name="Qu L."/>
            <person name="Liu H."/>
            <person name="Sun Y."/>
            <person name="Le M."/>
            <person name="Wang Q."/>
            <person name="Wei S."/>
            <person name="Zheng Y."/>
            <person name="Lin W."/>
            <person name="Duan Y."/>
            <person name="Cao H."/>
            <person name="Xiong S."/>
            <person name="Wang X."/>
            <person name="Wei L."/>
            <person name="Li C."/>
            <person name="Ma Q."/>
            <person name="Ju M."/>
            <person name="Zhao R."/>
            <person name="Li G."/>
            <person name="Mu C."/>
            <person name="Tian Q."/>
            <person name="Mei H."/>
            <person name="Zhang T."/>
            <person name="Gao T."/>
            <person name="Zhang H."/>
        </authorList>
    </citation>
    <scope>NUCLEOTIDE SEQUENCE</scope>
    <source>
        <strain evidence="2">KEN8</strain>
    </source>
</reference>
<dbReference type="PANTHER" id="PTHR11439:SF463">
    <property type="entry name" value="REVERSE TRANSCRIPTASE TY1_COPIA-TYPE DOMAIN-CONTAINING PROTEIN"/>
    <property type="match status" value="1"/>
</dbReference>
<proteinExistence type="predicted"/>
<evidence type="ECO:0000313" key="2">
    <source>
        <dbReference type="EMBL" id="KAL0396169.1"/>
    </source>
</evidence>
<protein>
    <submittedName>
        <fullName evidence="2">Retrovirus-related Pol polyprotein from transposon RE1</fullName>
    </submittedName>
</protein>
<dbReference type="AlphaFoldDB" id="A0AAW2SVN9"/>
<name>A0AAW2SVN9_9LAMI</name>
<accession>A0AAW2SVN9</accession>
<evidence type="ECO:0000256" key="1">
    <source>
        <dbReference type="SAM" id="MobiDB-lite"/>
    </source>
</evidence>
<reference evidence="2" key="1">
    <citation type="submission" date="2020-06" db="EMBL/GenBank/DDBJ databases">
        <authorList>
            <person name="Li T."/>
            <person name="Hu X."/>
            <person name="Zhang T."/>
            <person name="Song X."/>
            <person name="Zhang H."/>
            <person name="Dai N."/>
            <person name="Sheng W."/>
            <person name="Hou X."/>
            <person name="Wei L."/>
        </authorList>
    </citation>
    <scope>NUCLEOTIDE SEQUENCE</scope>
    <source>
        <strain evidence="2">KEN8</strain>
        <tissue evidence="2">Leaf</tissue>
    </source>
</reference>
<gene>
    <name evidence="2" type="ORF">Scaly_0065300</name>
</gene>
<comment type="caution">
    <text evidence="2">The sequence shown here is derived from an EMBL/GenBank/DDBJ whole genome shotgun (WGS) entry which is preliminary data.</text>
</comment>
<dbReference type="PANTHER" id="PTHR11439">
    <property type="entry name" value="GAG-POL-RELATED RETROTRANSPOSON"/>
    <property type="match status" value="1"/>
</dbReference>
<organism evidence="2">
    <name type="scientific">Sesamum calycinum</name>
    <dbReference type="NCBI Taxonomy" id="2727403"/>
    <lineage>
        <taxon>Eukaryota</taxon>
        <taxon>Viridiplantae</taxon>
        <taxon>Streptophyta</taxon>
        <taxon>Embryophyta</taxon>
        <taxon>Tracheophyta</taxon>
        <taxon>Spermatophyta</taxon>
        <taxon>Magnoliopsida</taxon>
        <taxon>eudicotyledons</taxon>
        <taxon>Gunneridae</taxon>
        <taxon>Pentapetalae</taxon>
        <taxon>asterids</taxon>
        <taxon>lamiids</taxon>
        <taxon>Lamiales</taxon>
        <taxon>Pedaliaceae</taxon>
        <taxon>Sesamum</taxon>
    </lineage>
</organism>
<feature type="compositionally biased region" description="Basic and acidic residues" evidence="1">
    <location>
        <begin position="10"/>
        <end position="21"/>
    </location>
</feature>
<sequence>MDDQDENATEEGRPRQKEHEHQHVELYRESIDHHAHDRYQSSSVFADPESHSKMGLLNDKTKYRRLVSKLIYLAVTRPDISFAIGLISQFMDKPRSIHWEAAIRILKCIKASPGKGLLFKRYGHVKIEAYSDSDYVGSKDDRMPTSGYCTYVGGTL</sequence>
<feature type="region of interest" description="Disordered" evidence="1">
    <location>
        <begin position="1"/>
        <end position="21"/>
    </location>
</feature>
<dbReference type="EMBL" id="JACGWM010000001">
    <property type="protein sequence ID" value="KAL0396169.1"/>
    <property type="molecule type" value="Genomic_DNA"/>
</dbReference>